<dbReference type="PROSITE" id="PS51257">
    <property type="entry name" value="PROKAR_LIPOPROTEIN"/>
    <property type="match status" value="1"/>
</dbReference>
<dbReference type="InterPro" id="IPR000719">
    <property type="entry name" value="Prot_kinase_dom"/>
</dbReference>
<name>A0AAE1MDE6_9FABA</name>
<dbReference type="InterPro" id="IPR043891">
    <property type="entry name" value="SPARK"/>
</dbReference>
<feature type="domain" description="Protein kinase" evidence="3">
    <location>
        <begin position="284"/>
        <end position="552"/>
    </location>
</feature>
<organism evidence="4 5">
    <name type="scientific">Acacia crassicarpa</name>
    <name type="common">northern wattle</name>
    <dbReference type="NCBI Taxonomy" id="499986"/>
    <lineage>
        <taxon>Eukaryota</taxon>
        <taxon>Viridiplantae</taxon>
        <taxon>Streptophyta</taxon>
        <taxon>Embryophyta</taxon>
        <taxon>Tracheophyta</taxon>
        <taxon>Spermatophyta</taxon>
        <taxon>Magnoliopsida</taxon>
        <taxon>eudicotyledons</taxon>
        <taxon>Gunneridae</taxon>
        <taxon>Pentapetalae</taxon>
        <taxon>rosids</taxon>
        <taxon>fabids</taxon>
        <taxon>Fabales</taxon>
        <taxon>Fabaceae</taxon>
        <taxon>Caesalpinioideae</taxon>
        <taxon>mimosoid clade</taxon>
        <taxon>Acacieae</taxon>
        <taxon>Acacia</taxon>
    </lineage>
</organism>
<keyword evidence="1" id="KW-0472">Membrane</keyword>
<protein>
    <recommendedName>
        <fullName evidence="3">Protein kinase domain-containing protein</fullName>
    </recommendedName>
</protein>
<evidence type="ECO:0000313" key="5">
    <source>
        <dbReference type="Proteomes" id="UP001293593"/>
    </source>
</evidence>
<dbReference type="PANTHER" id="PTHR48055:SF9">
    <property type="entry name" value="PROTEIN KINASE DOMAIN-CONTAINING PROTEIN"/>
    <property type="match status" value="1"/>
</dbReference>
<dbReference type="InterPro" id="IPR051564">
    <property type="entry name" value="LRR_receptor-like_kinase"/>
</dbReference>
<feature type="signal peptide" evidence="2">
    <location>
        <begin position="1"/>
        <end position="23"/>
    </location>
</feature>
<dbReference type="Gene3D" id="1.10.510.10">
    <property type="entry name" value="Transferase(Phosphotransferase) domain 1"/>
    <property type="match status" value="1"/>
</dbReference>
<dbReference type="FunFam" id="1.10.510.10:FF:000530">
    <property type="entry name" value="probable receptor-like protein kinase At5g59700"/>
    <property type="match status" value="1"/>
</dbReference>
<dbReference type="Gene3D" id="3.30.200.20">
    <property type="entry name" value="Phosphorylase Kinase, domain 1"/>
    <property type="match status" value="1"/>
</dbReference>
<dbReference type="EMBL" id="JAWXYG010000009">
    <property type="protein sequence ID" value="KAK4263242.1"/>
    <property type="molecule type" value="Genomic_DNA"/>
</dbReference>
<dbReference type="Pfam" id="PF00069">
    <property type="entry name" value="Pkinase"/>
    <property type="match status" value="1"/>
</dbReference>
<gene>
    <name evidence="4" type="ORF">QN277_028681</name>
</gene>
<keyword evidence="2" id="KW-0732">Signal</keyword>
<reference evidence="4" key="1">
    <citation type="submission" date="2023-10" db="EMBL/GenBank/DDBJ databases">
        <title>Chromosome-level genome of the transformable northern wattle, Acacia crassicarpa.</title>
        <authorList>
            <person name="Massaro I."/>
            <person name="Sinha N.R."/>
            <person name="Poethig S."/>
            <person name="Leichty A.R."/>
        </authorList>
    </citation>
    <scope>NUCLEOTIDE SEQUENCE</scope>
    <source>
        <strain evidence="4">Acra3RX</strain>
        <tissue evidence="4">Leaf</tissue>
    </source>
</reference>
<keyword evidence="1" id="KW-0812">Transmembrane</keyword>
<dbReference type="GO" id="GO:0016020">
    <property type="term" value="C:membrane"/>
    <property type="evidence" value="ECO:0007669"/>
    <property type="project" value="TreeGrafter"/>
</dbReference>
<evidence type="ECO:0000259" key="3">
    <source>
        <dbReference type="PROSITE" id="PS50011"/>
    </source>
</evidence>
<dbReference type="PANTHER" id="PTHR48055">
    <property type="entry name" value="LEUCINE-RICH REPEAT RECEPTOR PROTEIN KINASE EMS1"/>
    <property type="match status" value="1"/>
</dbReference>
<keyword evidence="5" id="KW-1185">Reference proteome</keyword>
<dbReference type="InterPro" id="IPR008271">
    <property type="entry name" value="Ser/Thr_kinase_AS"/>
</dbReference>
<evidence type="ECO:0000256" key="1">
    <source>
        <dbReference type="SAM" id="Phobius"/>
    </source>
</evidence>
<feature type="chain" id="PRO_5042113099" description="Protein kinase domain-containing protein" evidence="2">
    <location>
        <begin position="24"/>
        <end position="563"/>
    </location>
</feature>
<comment type="caution">
    <text evidence="4">The sequence shown here is derived from an EMBL/GenBank/DDBJ whole genome shotgun (WGS) entry which is preliminary data.</text>
</comment>
<dbReference type="AlphaFoldDB" id="A0AAE1MDE6"/>
<sequence>MKFQRRNCFILFLLCITLDQACSQTSSASGCILDIQSSTSLNNRSSDCESHSWGGFINSCCALDFNGYLYALGMHANLSGKIYLNSSDQETCLASMNIEGCGVEKLSTAAGGCSEFSIIDVRDKLGDNLRRLDEDCMPLSKNGRENETCTACLSRWEEIGAMSDAKMESGSADFDANLCRFAVLISLTSIRLYDRVSIQAVYECLGTYSLEKNQQVGQTDGNSKLISGLWILPFGIIGIIVIGFLVAWTLNRRRTRSPPTKQEPENSSPLKITIKEVYMATGNLNASNYIGQGIAGKVYKGILSNGQHVAIKHIVGEAYLETFVREVTSLSHVRHQNLVSLVGYCDDEGECFLVYELCHGGNLSDSLFGKDKVLSWVQRLKIAVDCARGLMFLHTYPGGCIIHRDIKPSNILIDTNMQAKLSDFGLSKVMDLDQSFVSSEVRGTLGYIDPEYRKNRHVKASGDVYSFGVVLLQLLSGQKVMNFDFQRPMSLYKMARNFARDGNISEFADPKLRGEYSAEAFSVTLKLAVSCIGLKQQRPSIEQVLRSLEKALEITAQFTSFTV</sequence>
<feature type="transmembrane region" description="Helical" evidence="1">
    <location>
        <begin position="229"/>
        <end position="250"/>
    </location>
</feature>
<evidence type="ECO:0000256" key="2">
    <source>
        <dbReference type="SAM" id="SignalP"/>
    </source>
</evidence>
<dbReference type="GO" id="GO:0004672">
    <property type="term" value="F:protein kinase activity"/>
    <property type="evidence" value="ECO:0007669"/>
    <property type="project" value="InterPro"/>
</dbReference>
<dbReference type="GO" id="GO:0005524">
    <property type="term" value="F:ATP binding"/>
    <property type="evidence" value="ECO:0007669"/>
    <property type="project" value="InterPro"/>
</dbReference>
<dbReference type="PROSITE" id="PS50011">
    <property type="entry name" value="PROTEIN_KINASE_DOM"/>
    <property type="match status" value="1"/>
</dbReference>
<accession>A0AAE1MDE6</accession>
<keyword evidence="1" id="KW-1133">Transmembrane helix</keyword>
<proteinExistence type="predicted"/>
<dbReference type="Pfam" id="PF19160">
    <property type="entry name" value="SPARK"/>
    <property type="match status" value="1"/>
</dbReference>
<dbReference type="PROSITE" id="PS00108">
    <property type="entry name" value="PROTEIN_KINASE_ST"/>
    <property type="match status" value="1"/>
</dbReference>
<dbReference type="SMART" id="SM00220">
    <property type="entry name" value="S_TKc"/>
    <property type="match status" value="1"/>
</dbReference>
<dbReference type="Proteomes" id="UP001293593">
    <property type="component" value="Unassembled WGS sequence"/>
</dbReference>
<dbReference type="InterPro" id="IPR011009">
    <property type="entry name" value="Kinase-like_dom_sf"/>
</dbReference>
<dbReference type="SUPFAM" id="SSF56112">
    <property type="entry name" value="Protein kinase-like (PK-like)"/>
    <property type="match status" value="1"/>
</dbReference>
<dbReference type="FunFam" id="3.30.200.20:FF:000608">
    <property type="entry name" value="Serine/threonine kinase protein"/>
    <property type="match status" value="1"/>
</dbReference>
<evidence type="ECO:0000313" key="4">
    <source>
        <dbReference type="EMBL" id="KAK4263242.1"/>
    </source>
</evidence>